<protein>
    <recommendedName>
        <fullName evidence="2">phosphatidylinositol N-acetylglucosaminyltransferase</fullName>
        <ecNumber evidence="2">2.4.1.198</ecNumber>
    </recommendedName>
    <alternativeName>
        <fullName evidence="6">GlcNAc-PI synthesis protein</fullName>
    </alternativeName>
</protein>
<dbReference type="GO" id="GO:0017176">
    <property type="term" value="F:phosphatidylinositol N-acetylglucosaminyltransferase activity"/>
    <property type="evidence" value="ECO:0000318"/>
    <property type="project" value="GO_Central"/>
</dbReference>
<dbReference type="Pfam" id="PF00534">
    <property type="entry name" value="Glycos_transf_1"/>
    <property type="match status" value="1"/>
</dbReference>
<dbReference type="OrthoDB" id="734129at2759"/>
<evidence type="ECO:0000313" key="10">
    <source>
        <dbReference type="EMBL" id="EDV26940.1"/>
    </source>
</evidence>
<keyword evidence="7" id="KW-1133">Transmembrane helix</keyword>
<dbReference type="OMA" id="SHFWMSG"/>
<dbReference type="EMBL" id="DS985243">
    <property type="protein sequence ID" value="EDV26940.1"/>
    <property type="molecule type" value="Genomic_DNA"/>
</dbReference>
<reference evidence="10 11" key="1">
    <citation type="journal article" date="2008" name="Nature">
        <title>The Trichoplax genome and the nature of placozoans.</title>
        <authorList>
            <person name="Srivastava M."/>
            <person name="Begovic E."/>
            <person name="Chapman J."/>
            <person name="Putnam N.H."/>
            <person name="Hellsten U."/>
            <person name="Kawashima T."/>
            <person name="Kuo A."/>
            <person name="Mitros T."/>
            <person name="Salamov A."/>
            <person name="Carpenter M.L."/>
            <person name="Signorovitch A.Y."/>
            <person name="Moreno M.A."/>
            <person name="Kamm K."/>
            <person name="Grimwood J."/>
            <person name="Schmutz J."/>
            <person name="Shapiro H."/>
            <person name="Grigoriev I.V."/>
            <person name="Buss L.W."/>
            <person name="Schierwater B."/>
            <person name="Dellaporta S.L."/>
            <person name="Rokhsar D.S."/>
        </authorList>
    </citation>
    <scope>NUCLEOTIDE SEQUENCE [LARGE SCALE GENOMIC DNA]</scope>
    <source>
        <strain evidence="10 11">Grell-BS-1999</strain>
    </source>
</reference>
<dbReference type="PANTHER" id="PTHR45871">
    <property type="entry name" value="N-ACETYLGLUCOSAMINYL-PHOSPHATIDYLINOSITOL BIOSYNTHETIC PROTEIN"/>
    <property type="match status" value="1"/>
</dbReference>
<evidence type="ECO:0000313" key="11">
    <source>
        <dbReference type="Proteomes" id="UP000009022"/>
    </source>
</evidence>
<keyword evidence="11" id="KW-1185">Reference proteome</keyword>
<gene>
    <name evidence="10" type="ORF">TRIADDRAFT_23147</name>
</gene>
<evidence type="ECO:0000259" key="8">
    <source>
        <dbReference type="Pfam" id="PF00534"/>
    </source>
</evidence>
<dbReference type="KEGG" id="tad:TRIADDRAFT_23147"/>
<evidence type="ECO:0000256" key="6">
    <source>
        <dbReference type="ARBA" id="ARBA00032160"/>
    </source>
</evidence>
<dbReference type="InterPro" id="IPR001296">
    <property type="entry name" value="Glyco_trans_1"/>
</dbReference>
<sequence>MVCDFFYPNIGGVENHIFQLSQCLIERGHKVVVVTHSYGNRTGIRHMTNFLKVYYLPMKVFWLQSTMPTIFTTLPILRCIFIREQITLVHGHGTCSALCNDAILHANTLGIKTVFTEHSLFGFANLGAIVTNKFLEFTLTNINHIICVSHTSRENTVLRAKIRPEMVSVIPNAVDASSFKPDPSKKQKDKITIIVMSRLVYRKGIDLLAKILIKICRQYSDIYFIIGGDGPKKVLLEEICEAYKLYDQVRLLGPVNHEDVRDVLIQGDIFLNTSLTEAFCIAIIEAASCGLQIVSTNVGGLPEVLPDDMIYLAEPRVESLVNMIGKAIDDKNNGITLSPHECHDRVKNMYNWRNIAKRTERVYKLAFDMPHSDIYQRMERYLARGPVAGLIFCYVALINCLILALIEWIRPKEVKSHLFLLLACYSKITLTCF</sequence>
<evidence type="ECO:0000256" key="5">
    <source>
        <dbReference type="ARBA" id="ARBA00022679"/>
    </source>
</evidence>
<feature type="transmembrane region" description="Helical" evidence="7">
    <location>
        <begin position="387"/>
        <end position="409"/>
    </location>
</feature>
<accession>B3RRW3</accession>
<evidence type="ECO:0000259" key="9">
    <source>
        <dbReference type="Pfam" id="PF08288"/>
    </source>
</evidence>
<dbReference type="STRING" id="10228.B3RRW3"/>
<feature type="domain" description="Glycosyl transferase family 1" evidence="8">
    <location>
        <begin position="181"/>
        <end position="332"/>
    </location>
</feature>
<dbReference type="InterPro" id="IPR013234">
    <property type="entry name" value="PIGA_GPI_anchor_biosynthesis"/>
</dbReference>
<keyword evidence="7" id="KW-0812">Transmembrane</keyword>
<dbReference type="GO" id="GO:0000506">
    <property type="term" value="C:glycosylphosphatidylinositol-N-acetylglucosaminyltransferase (GPI-GnT) complex"/>
    <property type="evidence" value="ECO:0000318"/>
    <property type="project" value="GO_Central"/>
</dbReference>
<dbReference type="SUPFAM" id="SSF53756">
    <property type="entry name" value="UDP-Glycosyltransferase/glycogen phosphorylase"/>
    <property type="match status" value="1"/>
</dbReference>
<dbReference type="Pfam" id="PF08288">
    <property type="entry name" value="PIGA"/>
    <property type="match status" value="1"/>
</dbReference>
<dbReference type="EC" id="2.4.1.198" evidence="2"/>
<dbReference type="HOGENOM" id="CLU_009583_19_0_1"/>
<dbReference type="GeneID" id="6751632"/>
<dbReference type="Proteomes" id="UP000009022">
    <property type="component" value="Unassembled WGS sequence"/>
</dbReference>
<keyword evidence="4" id="KW-0328">Glycosyltransferase</keyword>
<keyword evidence="7" id="KW-0472">Membrane</keyword>
<proteinExistence type="predicted"/>
<feature type="domain" description="PIGA GPI anchor biosynthesis" evidence="9">
    <location>
        <begin position="36"/>
        <end position="125"/>
    </location>
</feature>
<dbReference type="PANTHER" id="PTHR45871:SF1">
    <property type="entry name" value="PHOSPHATIDYLINOSITOL N-ACETYLGLUCOSAMINYLTRANSFERASE SUBUNIT A"/>
    <property type="match status" value="1"/>
</dbReference>
<comment type="pathway">
    <text evidence="1">Glycolipid biosynthesis; glycosylphosphatidylinositol-anchor biosynthesis.</text>
</comment>
<dbReference type="FunCoup" id="B3RRW3">
    <property type="interactions" value="924"/>
</dbReference>
<keyword evidence="3" id="KW-0337">GPI-anchor biosynthesis</keyword>
<organism evidence="10 11">
    <name type="scientific">Trichoplax adhaerens</name>
    <name type="common">Trichoplax reptans</name>
    <dbReference type="NCBI Taxonomy" id="10228"/>
    <lineage>
        <taxon>Eukaryota</taxon>
        <taxon>Metazoa</taxon>
        <taxon>Placozoa</taxon>
        <taxon>Uniplacotomia</taxon>
        <taxon>Trichoplacea</taxon>
        <taxon>Trichoplacidae</taxon>
        <taxon>Trichoplax</taxon>
    </lineage>
</organism>
<keyword evidence="5" id="KW-0808">Transferase</keyword>
<dbReference type="Gene3D" id="3.40.50.2000">
    <property type="entry name" value="Glycogen Phosphorylase B"/>
    <property type="match status" value="2"/>
</dbReference>
<name>B3RRW3_TRIAD</name>
<dbReference type="FunFam" id="3.40.50.2000:FF:000026">
    <property type="entry name" value="Phosphatidylinositol N-acetylglucosaminyltransferase subunit A"/>
    <property type="match status" value="1"/>
</dbReference>
<evidence type="ECO:0000256" key="7">
    <source>
        <dbReference type="SAM" id="Phobius"/>
    </source>
</evidence>
<dbReference type="PhylomeDB" id="B3RRW3"/>
<dbReference type="CDD" id="cd03796">
    <property type="entry name" value="GT4_PIG-A-like"/>
    <property type="match status" value="1"/>
</dbReference>
<evidence type="ECO:0000256" key="3">
    <source>
        <dbReference type="ARBA" id="ARBA00022502"/>
    </source>
</evidence>
<evidence type="ECO:0000256" key="4">
    <source>
        <dbReference type="ARBA" id="ARBA00022676"/>
    </source>
</evidence>
<evidence type="ECO:0000256" key="2">
    <source>
        <dbReference type="ARBA" id="ARBA00012420"/>
    </source>
</evidence>
<dbReference type="InterPro" id="IPR039507">
    <property type="entry name" value="PIG-A/GPI3"/>
</dbReference>
<dbReference type="UniPathway" id="UPA00196"/>
<dbReference type="GO" id="GO:0006506">
    <property type="term" value="P:GPI anchor biosynthetic process"/>
    <property type="evidence" value="ECO:0000318"/>
    <property type="project" value="GO_Central"/>
</dbReference>
<dbReference type="RefSeq" id="XP_002110936.1">
    <property type="nucleotide sequence ID" value="XM_002110900.1"/>
</dbReference>
<dbReference type="AlphaFoldDB" id="B3RRW3"/>
<dbReference type="CTD" id="6751632"/>
<dbReference type="eggNOG" id="KOG1111">
    <property type="taxonomic scope" value="Eukaryota"/>
</dbReference>
<evidence type="ECO:0000256" key="1">
    <source>
        <dbReference type="ARBA" id="ARBA00004687"/>
    </source>
</evidence>
<dbReference type="InParanoid" id="B3RRW3"/>